<gene>
    <name evidence="1" type="ORF">DM860_009968</name>
</gene>
<proteinExistence type="predicted"/>
<name>A0A328DCK5_9ASTE</name>
<evidence type="ECO:0000313" key="2">
    <source>
        <dbReference type="Proteomes" id="UP000249390"/>
    </source>
</evidence>
<keyword evidence="2" id="KW-1185">Reference proteome</keyword>
<dbReference type="Proteomes" id="UP000249390">
    <property type="component" value="Unassembled WGS sequence"/>
</dbReference>
<organism evidence="1 2">
    <name type="scientific">Cuscuta australis</name>
    <dbReference type="NCBI Taxonomy" id="267555"/>
    <lineage>
        <taxon>Eukaryota</taxon>
        <taxon>Viridiplantae</taxon>
        <taxon>Streptophyta</taxon>
        <taxon>Embryophyta</taxon>
        <taxon>Tracheophyta</taxon>
        <taxon>Spermatophyta</taxon>
        <taxon>Magnoliopsida</taxon>
        <taxon>eudicotyledons</taxon>
        <taxon>Gunneridae</taxon>
        <taxon>Pentapetalae</taxon>
        <taxon>asterids</taxon>
        <taxon>lamiids</taxon>
        <taxon>Solanales</taxon>
        <taxon>Convolvulaceae</taxon>
        <taxon>Cuscuteae</taxon>
        <taxon>Cuscuta</taxon>
        <taxon>Cuscuta subgen. Grammica</taxon>
        <taxon>Cuscuta sect. Cleistogrammica</taxon>
    </lineage>
</organism>
<evidence type="ECO:0008006" key="3">
    <source>
        <dbReference type="Google" id="ProtNLM"/>
    </source>
</evidence>
<reference evidence="1 2" key="1">
    <citation type="submission" date="2018-06" db="EMBL/GenBank/DDBJ databases">
        <title>The Genome of Cuscuta australis (Dodder) Provides Insight into the Evolution of Plant Parasitism.</title>
        <authorList>
            <person name="Liu H."/>
        </authorList>
    </citation>
    <scope>NUCLEOTIDE SEQUENCE [LARGE SCALE GENOMIC DNA]</scope>
    <source>
        <strain evidence="2">cv. Yunnan</strain>
        <tissue evidence="1">Vines</tissue>
    </source>
</reference>
<sequence>MECGDKESTTIKRFRVSADLGHEENKIQFTLFTENLKKIARSLELNLPMELMDIDDMNKGLRSMVITAAVQLQRSMYQRQEKTFSLLCLHQFSDKLIKSAPLKRKQTASQDE</sequence>
<dbReference type="EMBL" id="NQVE01000161">
    <property type="protein sequence ID" value="RAL43186.1"/>
    <property type="molecule type" value="Genomic_DNA"/>
</dbReference>
<dbReference type="AlphaFoldDB" id="A0A328DCK5"/>
<protein>
    <recommendedName>
        <fullName evidence="3">Replication factor A C-terminal domain-containing protein</fullName>
    </recommendedName>
</protein>
<comment type="caution">
    <text evidence="1">The sequence shown here is derived from an EMBL/GenBank/DDBJ whole genome shotgun (WGS) entry which is preliminary data.</text>
</comment>
<accession>A0A328DCK5</accession>
<evidence type="ECO:0000313" key="1">
    <source>
        <dbReference type="EMBL" id="RAL43186.1"/>
    </source>
</evidence>